<keyword evidence="10" id="KW-1185">Reference proteome</keyword>
<feature type="compositionally biased region" description="Polar residues" evidence="6">
    <location>
        <begin position="43"/>
        <end position="52"/>
    </location>
</feature>
<feature type="domain" description="Aprataxin C2HE/C2H2/C2HC zinc finger" evidence="8">
    <location>
        <begin position="270"/>
        <end position="326"/>
    </location>
</feature>
<dbReference type="InterPro" id="IPR036265">
    <property type="entry name" value="HIT-like_sf"/>
</dbReference>
<dbReference type="GO" id="GO:0046872">
    <property type="term" value="F:metal ion binding"/>
    <property type="evidence" value="ECO:0007669"/>
    <property type="project" value="UniProtKB-KW"/>
</dbReference>
<dbReference type="InterPro" id="IPR011146">
    <property type="entry name" value="HIT-like"/>
</dbReference>
<feature type="compositionally biased region" description="Low complexity" evidence="6">
    <location>
        <begin position="67"/>
        <end position="80"/>
    </location>
</feature>
<feature type="region of interest" description="Disordered" evidence="6">
    <location>
        <begin position="196"/>
        <end position="217"/>
    </location>
</feature>
<sequence length="331" mass="36050">MSDIEPDSEEAMTKEELQDTQPPAREPPQNASAPVAHSHTPAPITSSATTDGSIVAMLMAPKPKAKPPTSSSSASAASVPRMSHPNPFKDRMGLGAYLQDPASLPPSLVICHSAGFVAVRDKFPKATVHTLLLPRDPAVNLRHPFDALADPAFLAFVQAEVRRLRALVAAELRRRLGPYSRADAAREAVLNGEVAAGGEVQEGGGGGGGGGGEGCDAQLQPQLPPGRDWEAEVLVGVHAVPSMRHLHIHVLSRDMHSASLKHRKHYNSFNTPFLVDVADFPLAADDPRRDPKGHGYLRRDLVCWRCKRNFKNHFKELKEHLDEEFEAWKRE</sequence>
<proteinExistence type="predicted"/>
<feature type="compositionally biased region" description="Acidic residues" evidence="6">
    <location>
        <begin position="1"/>
        <end position="10"/>
    </location>
</feature>
<gene>
    <name evidence="9" type="primary">APTX</name>
    <name evidence="9" type="ORF">O9K51_09195</name>
</gene>
<dbReference type="GO" id="GO:0033699">
    <property type="term" value="F:DNA 5'-adenosine monophosphate hydrolase activity"/>
    <property type="evidence" value="ECO:0007669"/>
    <property type="project" value="TreeGrafter"/>
</dbReference>
<evidence type="ECO:0000313" key="9">
    <source>
        <dbReference type="EMBL" id="KAJ6438601.1"/>
    </source>
</evidence>
<dbReference type="Pfam" id="PF16278">
    <property type="entry name" value="zf-C2HE"/>
    <property type="match status" value="1"/>
</dbReference>
<keyword evidence="2" id="KW-0479">Metal-binding</keyword>
<dbReference type="PANTHER" id="PTHR12486:SF4">
    <property type="entry name" value="APRATAXIN"/>
    <property type="match status" value="1"/>
</dbReference>
<protein>
    <submittedName>
        <fullName evidence="9">Aprataxin-like protein</fullName>
    </submittedName>
</protein>
<feature type="compositionally biased region" description="Gly residues" evidence="6">
    <location>
        <begin position="200"/>
        <end position="214"/>
    </location>
</feature>
<dbReference type="Pfam" id="PF01230">
    <property type="entry name" value="HIT"/>
    <property type="match status" value="1"/>
</dbReference>
<organism evidence="9 10">
    <name type="scientific">Purpureocillium lavendulum</name>
    <dbReference type="NCBI Taxonomy" id="1247861"/>
    <lineage>
        <taxon>Eukaryota</taxon>
        <taxon>Fungi</taxon>
        <taxon>Dikarya</taxon>
        <taxon>Ascomycota</taxon>
        <taxon>Pezizomycotina</taxon>
        <taxon>Sordariomycetes</taxon>
        <taxon>Hypocreomycetidae</taxon>
        <taxon>Hypocreales</taxon>
        <taxon>Ophiocordycipitaceae</taxon>
        <taxon>Purpureocillium</taxon>
    </lineage>
</organism>
<keyword evidence="3" id="KW-0862">Zinc</keyword>
<name>A0AB34FIE5_9HYPO</name>
<dbReference type="GO" id="GO:0003697">
    <property type="term" value="F:single-stranded DNA binding"/>
    <property type="evidence" value="ECO:0007669"/>
    <property type="project" value="TreeGrafter"/>
</dbReference>
<dbReference type="Pfam" id="PF11969">
    <property type="entry name" value="DcpS_C"/>
    <property type="match status" value="1"/>
</dbReference>
<comment type="subcellular location">
    <subcellularLocation>
        <location evidence="1">Nucleus</location>
    </subcellularLocation>
</comment>
<dbReference type="GO" id="GO:0005634">
    <property type="term" value="C:nucleus"/>
    <property type="evidence" value="ECO:0007669"/>
    <property type="project" value="UniProtKB-SubCell"/>
</dbReference>
<feature type="domain" description="HIT" evidence="7">
    <location>
        <begin position="106"/>
        <end position="193"/>
    </location>
</feature>
<feature type="region of interest" description="Disordered" evidence="6">
    <location>
        <begin position="1"/>
        <end position="86"/>
    </location>
</feature>
<evidence type="ECO:0000256" key="6">
    <source>
        <dbReference type="SAM" id="MobiDB-lite"/>
    </source>
</evidence>
<reference evidence="9" key="1">
    <citation type="submission" date="2023-01" db="EMBL/GenBank/DDBJ databases">
        <title>The growth and conidiation of Purpureocillium lavendulum are regulated by nitrogen source and histone H3K14 acetylation.</title>
        <authorList>
            <person name="Tang P."/>
            <person name="Han J."/>
            <person name="Zhang C."/>
            <person name="Tang P."/>
            <person name="Qi F."/>
            <person name="Zhang K."/>
            <person name="Liang L."/>
        </authorList>
    </citation>
    <scope>NUCLEOTIDE SEQUENCE</scope>
    <source>
        <strain evidence="9">YMF1.00683</strain>
    </source>
</reference>
<evidence type="ECO:0000256" key="4">
    <source>
        <dbReference type="ARBA" id="ARBA00023125"/>
    </source>
</evidence>
<dbReference type="Gene3D" id="3.30.428.10">
    <property type="entry name" value="HIT-like"/>
    <property type="match status" value="1"/>
</dbReference>
<dbReference type="EMBL" id="JAQHRD010000008">
    <property type="protein sequence ID" value="KAJ6438601.1"/>
    <property type="molecule type" value="Genomic_DNA"/>
</dbReference>
<comment type="caution">
    <text evidence="9">The sequence shown here is derived from an EMBL/GenBank/DDBJ whole genome shotgun (WGS) entry which is preliminary data.</text>
</comment>
<dbReference type="Proteomes" id="UP001163105">
    <property type="component" value="Unassembled WGS sequence"/>
</dbReference>
<dbReference type="AlphaFoldDB" id="A0AB34FIE5"/>
<evidence type="ECO:0000259" key="7">
    <source>
        <dbReference type="Pfam" id="PF01230"/>
    </source>
</evidence>
<dbReference type="SUPFAM" id="SSF54197">
    <property type="entry name" value="HIT-like"/>
    <property type="match status" value="2"/>
</dbReference>
<dbReference type="InterPro" id="IPR032566">
    <property type="entry name" value="Znf-C2HE"/>
</dbReference>
<evidence type="ECO:0000256" key="1">
    <source>
        <dbReference type="ARBA" id="ARBA00004123"/>
    </source>
</evidence>
<evidence type="ECO:0000256" key="5">
    <source>
        <dbReference type="ARBA" id="ARBA00023242"/>
    </source>
</evidence>
<keyword evidence="4" id="KW-0238">DNA-binding</keyword>
<dbReference type="GO" id="GO:0003725">
    <property type="term" value="F:double-stranded RNA binding"/>
    <property type="evidence" value="ECO:0007669"/>
    <property type="project" value="TreeGrafter"/>
</dbReference>
<dbReference type="GO" id="GO:0030983">
    <property type="term" value="F:mismatched DNA binding"/>
    <property type="evidence" value="ECO:0007669"/>
    <property type="project" value="TreeGrafter"/>
</dbReference>
<dbReference type="PANTHER" id="PTHR12486">
    <property type="entry name" value="APRATAXIN-RELATED"/>
    <property type="match status" value="1"/>
</dbReference>
<keyword evidence="5" id="KW-0539">Nucleus</keyword>
<evidence type="ECO:0000259" key="8">
    <source>
        <dbReference type="Pfam" id="PF16278"/>
    </source>
</evidence>
<dbReference type="GO" id="GO:1990165">
    <property type="term" value="F:single-strand break-containing DNA binding"/>
    <property type="evidence" value="ECO:0007669"/>
    <property type="project" value="TreeGrafter"/>
</dbReference>
<evidence type="ECO:0000256" key="2">
    <source>
        <dbReference type="ARBA" id="ARBA00022723"/>
    </source>
</evidence>
<evidence type="ECO:0000256" key="3">
    <source>
        <dbReference type="ARBA" id="ARBA00022833"/>
    </source>
</evidence>
<dbReference type="GO" id="GO:0000012">
    <property type="term" value="P:single strand break repair"/>
    <property type="evidence" value="ECO:0007669"/>
    <property type="project" value="TreeGrafter"/>
</dbReference>
<accession>A0AB34FIE5</accession>
<evidence type="ECO:0000313" key="10">
    <source>
        <dbReference type="Proteomes" id="UP001163105"/>
    </source>
</evidence>